<evidence type="ECO:0000313" key="3">
    <source>
        <dbReference type="EMBL" id="SDY67571.1"/>
    </source>
</evidence>
<protein>
    <submittedName>
        <fullName evidence="3">Serine/threonine-protein kinase RsbW</fullName>
    </submittedName>
</protein>
<dbReference type="SUPFAM" id="SSF55874">
    <property type="entry name" value="ATPase domain of HSP90 chaperone/DNA topoisomerase II/histidine kinase"/>
    <property type="match status" value="1"/>
</dbReference>
<name>A0A1H3LT48_9BACT</name>
<evidence type="ECO:0000259" key="2">
    <source>
        <dbReference type="Pfam" id="PF13581"/>
    </source>
</evidence>
<dbReference type="GO" id="GO:0016301">
    <property type="term" value="F:kinase activity"/>
    <property type="evidence" value="ECO:0007669"/>
    <property type="project" value="UniProtKB-KW"/>
</dbReference>
<dbReference type="Pfam" id="PF13581">
    <property type="entry name" value="HATPase_c_2"/>
    <property type="match status" value="1"/>
</dbReference>
<reference evidence="3 4" key="1">
    <citation type="submission" date="2016-10" db="EMBL/GenBank/DDBJ databases">
        <authorList>
            <person name="Varghese N."/>
            <person name="Submissions S."/>
        </authorList>
    </citation>
    <scope>NUCLEOTIDE SEQUENCE [LARGE SCALE GENOMIC DNA]</scope>
    <source>
        <strain evidence="3 4">DSM 17997</strain>
    </source>
</reference>
<dbReference type="RefSeq" id="WP_026333484.1">
    <property type="nucleotide sequence ID" value="NZ_FNQC01000002.1"/>
</dbReference>
<dbReference type="Proteomes" id="UP000199663">
    <property type="component" value="Unassembled WGS sequence"/>
</dbReference>
<dbReference type="PANTHER" id="PTHR35526">
    <property type="entry name" value="ANTI-SIGMA-F FACTOR RSBW-RELATED"/>
    <property type="match status" value="1"/>
</dbReference>
<keyword evidence="1" id="KW-0723">Serine/threonine-protein kinase</keyword>
<dbReference type="Gene3D" id="3.30.565.10">
    <property type="entry name" value="Histidine kinase-like ATPase, C-terminal domain"/>
    <property type="match status" value="1"/>
</dbReference>
<comment type="caution">
    <text evidence="3">The sequence shown here is derived from an EMBL/GenBank/DDBJ whole genome shotgun (WGS) entry which is preliminary data.</text>
</comment>
<keyword evidence="3" id="KW-0418">Kinase</keyword>
<dbReference type="EMBL" id="FNQC01000002">
    <property type="protein sequence ID" value="SDY67571.1"/>
    <property type="molecule type" value="Genomic_DNA"/>
</dbReference>
<dbReference type="InterPro" id="IPR003594">
    <property type="entry name" value="HATPase_dom"/>
</dbReference>
<evidence type="ECO:0000313" key="4">
    <source>
        <dbReference type="Proteomes" id="UP000199663"/>
    </source>
</evidence>
<dbReference type="CDD" id="cd16936">
    <property type="entry name" value="HATPase_RsbW-like"/>
    <property type="match status" value="1"/>
</dbReference>
<accession>A0A1H3LT48</accession>
<evidence type="ECO:0000256" key="1">
    <source>
        <dbReference type="ARBA" id="ARBA00022527"/>
    </source>
</evidence>
<dbReference type="InterPro" id="IPR036890">
    <property type="entry name" value="HATPase_C_sf"/>
</dbReference>
<feature type="domain" description="Histidine kinase/HSP90-like ATPase" evidence="2">
    <location>
        <begin position="11"/>
        <end position="131"/>
    </location>
</feature>
<gene>
    <name evidence="3" type="ORF">SAMN05444412_102195</name>
</gene>
<sequence>MQNKLRLYCDTQQLAELRLFLNDFLITTPLPEIEQHQVTLAVEEVCANLIIHSHDCNSTEFIELSARQSEEGLIFEIKDYGVAFNLLEYKEPELSRVIKEKRKGGLGIILVKKIMDKIEFESSETENTCRLFKNLKSK</sequence>
<dbReference type="InterPro" id="IPR050267">
    <property type="entry name" value="Anti-sigma-factor_SerPK"/>
</dbReference>
<keyword evidence="3" id="KW-0808">Transferase</keyword>
<organism evidence="3 4">
    <name type="scientific">Rhodonellum ikkaensis</name>
    <dbReference type="NCBI Taxonomy" id="336829"/>
    <lineage>
        <taxon>Bacteria</taxon>
        <taxon>Pseudomonadati</taxon>
        <taxon>Bacteroidota</taxon>
        <taxon>Cytophagia</taxon>
        <taxon>Cytophagales</taxon>
        <taxon>Cytophagaceae</taxon>
        <taxon>Rhodonellum</taxon>
    </lineage>
</organism>
<keyword evidence="4" id="KW-1185">Reference proteome</keyword>
<proteinExistence type="predicted"/>